<dbReference type="Gene3D" id="3.40.47.10">
    <property type="match status" value="1"/>
</dbReference>
<keyword evidence="1" id="KW-0596">Phosphopantetheine</keyword>
<keyword evidence="2" id="KW-0597">Phosphoprotein</keyword>
<dbReference type="SUPFAM" id="SSF53901">
    <property type="entry name" value="Thiolase-like"/>
    <property type="match status" value="1"/>
</dbReference>
<dbReference type="InterPro" id="IPR009081">
    <property type="entry name" value="PP-bd_ACP"/>
</dbReference>
<evidence type="ECO:0000259" key="7">
    <source>
        <dbReference type="PROSITE" id="PS52004"/>
    </source>
</evidence>
<organism evidence="8 9">
    <name type="scientific">Corynebacterium massiliense DSM 45435</name>
    <dbReference type="NCBI Taxonomy" id="1121364"/>
    <lineage>
        <taxon>Bacteria</taxon>
        <taxon>Bacillati</taxon>
        <taxon>Actinomycetota</taxon>
        <taxon>Actinomycetes</taxon>
        <taxon>Mycobacteriales</taxon>
        <taxon>Corynebacteriaceae</taxon>
        <taxon>Corynebacterium</taxon>
    </lineage>
</organism>
<name>A0ABY7U9N0_9CORY</name>
<dbReference type="SUPFAM" id="SSF55048">
    <property type="entry name" value="Probable ACP-binding domain of malonyl-CoA ACP transacylase"/>
    <property type="match status" value="1"/>
</dbReference>
<dbReference type="PANTHER" id="PTHR43775:SF37">
    <property type="entry name" value="SI:DKEY-61P9.11"/>
    <property type="match status" value="1"/>
</dbReference>
<dbReference type="PROSITE" id="PS52004">
    <property type="entry name" value="KS3_2"/>
    <property type="match status" value="1"/>
</dbReference>
<evidence type="ECO:0000256" key="5">
    <source>
        <dbReference type="SAM" id="MobiDB-lite"/>
    </source>
</evidence>
<dbReference type="SMART" id="SM00825">
    <property type="entry name" value="PKS_KS"/>
    <property type="match status" value="1"/>
</dbReference>
<reference evidence="8 9" key="1">
    <citation type="submission" date="2020-10" db="EMBL/GenBank/DDBJ databases">
        <title>Complete genome sequence of Corynebacterium massiliense DSM 45435, type strain of Corynebacterium massiliense.</title>
        <authorList>
            <person name="Busche T."/>
            <person name="Kalinowski J."/>
            <person name="Ruckert C."/>
        </authorList>
    </citation>
    <scope>NUCLEOTIDE SEQUENCE [LARGE SCALE GENOMIC DNA]</scope>
    <source>
        <strain evidence="8 9">DSM 45435</strain>
    </source>
</reference>
<feature type="domain" description="Carrier" evidence="6">
    <location>
        <begin position="1117"/>
        <end position="1191"/>
    </location>
</feature>
<dbReference type="Pfam" id="PF23297">
    <property type="entry name" value="ACP_SdgA_C"/>
    <property type="match status" value="1"/>
</dbReference>
<dbReference type="SMART" id="SM00823">
    <property type="entry name" value="PKS_PP"/>
    <property type="match status" value="2"/>
</dbReference>
<dbReference type="Gene3D" id="3.30.70.250">
    <property type="entry name" value="Malonyl-CoA ACP transacylase, ACP-binding"/>
    <property type="match status" value="1"/>
</dbReference>
<dbReference type="InterPro" id="IPR014043">
    <property type="entry name" value="Acyl_transferase_dom"/>
</dbReference>
<evidence type="ECO:0000313" key="9">
    <source>
        <dbReference type="Proteomes" id="UP001220064"/>
    </source>
</evidence>
<dbReference type="SUPFAM" id="SSF53474">
    <property type="entry name" value="alpha/beta-Hydrolases"/>
    <property type="match status" value="1"/>
</dbReference>
<dbReference type="PROSITE" id="PS50075">
    <property type="entry name" value="CARRIER"/>
    <property type="match status" value="2"/>
</dbReference>
<keyword evidence="3 8" id="KW-0808">Transferase</keyword>
<dbReference type="InterPro" id="IPR016039">
    <property type="entry name" value="Thiolase-like"/>
</dbReference>
<dbReference type="CDD" id="cd00833">
    <property type="entry name" value="PKS"/>
    <property type="match status" value="1"/>
</dbReference>
<dbReference type="Pfam" id="PF00698">
    <property type="entry name" value="Acyl_transf_1"/>
    <property type="match status" value="1"/>
</dbReference>
<gene>
    <name evidence="8" type="primary">ppsA</name>
    <name evidence="8" type="ORF">CMASS_09675</name>
</gene>
<dbReference type="InterPro" id="IPR020802">
    <property type="entry name" value="TesA-like"/>
</dbReference>
<dbReference type="SUPFAM" id="SSF47336">
    <property type="entry name" value="ACP-like"/>
    <property type="match status" value="2"/>
</dbReference>
<accession>A0ABY7U9N0</accession>
<evidence type="ECO:0000256" key="4">
    <source>
        <dbReference type="ARBA" id="ARBA00023268"/>
    </source>
</evidence>
<dbReference type="InterPro" id="IPR020806">
    <property type="entry name" value="PKS_PP-bd"/>
</dbReference>
<dbReference type="Pfam" id="PF00975">
    <property type="entry name" value="Thioesterase"/>
    <property type="match status" value="1"/>
</dbReference>
<dbReference type="InterPro" id="IPR032821">
    <property type="entry name" value="PKS_assoc"/>
</dbReference>
<dbReference type="InterPro" id="IPR001031">
    <property type="entry name" value="Thioesterase"/>
</dbReference>
<proteinExistence type="predicted"/>
<evidence type="ECO:0000256" key="1">
    <source>
        <dbReference type="ARBA" id="ARBA00022450"/>
    </source>
</evidence>
<dbReference type="InterPro" id="IPR036736">
    <property type="entry name" value="ACP-like_sf"/>
</dbReference>
<dbReference type="Pfam" id="PF00109">
    <property type="entry name" value="ketoacyl-synt"/>
    <property type="match status" value="1"/>
</dbReference>
<dbReference type="Gene3D" id="1.10.1200.10">
    <property type="entry name" value="ACP-like"/>
    <property type="match status" value="2"/>
</dbReference>
<dbReference type="InterPro" id="IPR050091">
    <property type="entry name" value="PKS_NRPS_Biosynth_Enz"/>
</dbReference>
<dbReference type="InterPro" id="IPR018201">
    <property type="entry name" value="Ketoacyl_synth_AS"/>
</dbReference>
<sequence>MTVDQLREWLRAWVGNTAGLDASEISDEAPLESFGLSSRDAVVLSGELENLLGTRLDATVAYEYPTIAKLAEHLAGAGAQEPQRDRRDYQPRRTDTHEDIAVVGFAGRFPGADSASAFWDMLVAGETATGEPPEGRWSEYAGDPVMTQKMAEQNLAGGYLDDIAGFDAEFFGLSPLEAQNMDPQQRIVLELAWQALEDAHLPANELRGTSTGVYLGSSNNDYGMLISADPAAAHPYALTGTSSAVVANRVSYAFDFRGPSVQVDTACSSSLVAVHQAVRGLRSGEADVALAGGVNIMASPFVSTAFGELGVISPTGAIHAFSDDADGFVRADAAGLVVLKRLSDAVADGDDIRAVIKGTAINSDGHSNGLTAPNPEAQVDVLRRAYADAGIDPREVDYVEAHGTGTILGDPIEVSALGEVLGAGRAAENPTLLGSAKSNIGHSESAAGAVALIKVLEAIAHDTLPPSVNFAAPNRYIDFDAEHLEVIEDPREWPEYSGRKVAGISGFGFGGTNAHIVVTDYRADDTATDPELAVGDGAPVALPVSGLLPSRRRKAAEDLADFIDKQELDDVQLVDLARSLARRNHGRTRAVVTATNAADAVKRLRQVAEGKTSVGIAAADAPSTAGPVFVYSGFGSQHRKMAKDLVEVSPFFARRLEELDETVKFEAGWSVLDIVHDDSQTYDTETAQVAITAIQIALTDLLAHFGVRPAAVQGMSMGEIAAAYAAGGIGAEDALVIATHRARLMGEGETMLPEEQQGAMAVVELAAAEVEALDGDIEPAVYTAPGMTTVGGPRQQVLDLVERLEGEGKFARALNVKGAGHTSAVDPLQGELAAEIAGITPRPLHTRLYSTVEQARIFEPGETVHDTDYWLRMTRGSVYFQDATEQAFAHGHTTLVEIAPNPVALMGMMSTAFAVGKADAQLLYALKRKVDPTESLMDLLAKLYVAGQPVDFSRVFGRGNMLSAPGVTFNRQRLWTEARPASGHTGLPGAKVTLPNGTHAFSTTADQAPSAHALLESAAAAIDSAAQVAVAKEHAPLPKQGEVTTTVTTSLGGLHLTVYSVAEDMRVIAEGFAPAAQGQPDVAPAAPLTTASELKPVANSESEPDSADTFRWDPEKESVEERLAMIVSESMGYDVSDLPRELPLIDLGLDSLMGMRIKNRVENDFQIPPLDVQALRDASLADVITMVQHAVEAKETGEPEPGLTHTAGVTENGTAPNLEEPDAELNTVESTDSPQGVGVAPRDASERMVFGTWATFTGAAAAGVTSALPEISDEVAAQIAERLTERAGIEVTAAQVREARTLEPLANLVREGLETAVEGNIRVLREADGPAVFMFHPAGGTSVVYQPLARRLPKDVAVYGVERLEGSLEERAAAYVDDIKDYARGRKVVLGGWSFGGALAYEVARLLQDTEAEVAFIALLDTTQPSEPAPDTMEETKARWERYAAFAEKTYGLDFPVPYELLETAGEEALIEMLQNFLATTDASEHGLSAGILEHQRASFVDNHILGQLDFERWRGMDIPVLLFRSERMHDGALELEPRYAHIDPDGGWSAIVDDLKIVQVPGDHLAVPDEPAIGIVGKWVNEWIEEKIRGNNGGQAS</sequence>
<dbReference type="PROSITE" id="PS00606">
    <property type="entry name" value="KS3_1"/>
    <property type="match status" value="1"/>
</dbReference>
<dbReference type="InterPro" id="IPR014031">
    <property type="entry name" value="Ketoacyl_synth_C"/>
</dbReference>
<keyword evidence="9" id="KW-1185">Reference proteome</keyword>
<protein>
    <submittedName>
        <fullName evidence="8">Phthiocerol/phenolphthiocerol synthesis polyketide synthase type I PpsA</fullName>
        <ecNumber evidence="8">2.3.1.41</ecNumber>
    </submittedName>
</protein>
<dbReference type="Proteomes" id="UP001220064">
    <property type="component" value="Chromosome"/>
</dbReference>
<feature type="region of interest" description="Disordered" evidence="5">
    <location>
        <begin position="75"/>
        <end position="94"/>
    </location>
</feature>
<feature type="domain" description="Carrier" evidence="6">
    <location>
        <begin position="1"/>
        <end position="78"/>
    </location>
</feature>
<dbReference type="SMART" id="SM00824">
    <property type="entry name" value="PKS_TE"/>
    <property type="match status" value="1"/>
</dbReference>
<dbReference type="InterPro" id="IPR016035">
    <property type="entry name" value="Acyl_Trfase/lysoPLipase"/>
</dbReference>
<dbReference type="InterPro" id="IPR020841">
    <property type="entry name" value="PKS_Beta-ketoAc_synthase_dom"/>
</dbReference>
<keyword evidence="4" id="KW-0511">Multifunctional enzyme</keyword>
<feature type="region of interest" description="Disordered" evidence="5">
    <location>
        <begin position="1194"/>
        <end position="1218"/>
    </location>
</feature>
<dbReference type="SMART" id="SM01294">
    <property type="entry name" value="PKS_PP_betabranch"/>
    <property type="match status" value="1"/>
</dbReference>
<keyword evidence="8" id="KW-0012">Acyltransferase</keyword>
<dbReference type="InterPro" id="IPR001227">
    <property type="entry name" value="Ac_transferase_dom_sf"/>
</dbReference>
<dbReference type="SMART" id="SM00827">
    <property type="entry name" value="PKS_AT"/>
    <property type="match status" value="1"/>
</dbReference>
<dbReference type="Pfam" id="PF16197">
    <property type="entry name" value="KAsynt_C_assoc"/>
    <property type="match status" value="1"/>
</dbReference>
<dbReference type="GO" id="GO:0004315">
    <property type="term" value="F:3-oxoacyl-[acyl-carrier-protein] synthase activity"/>
    <property type="evidence" value="ECO:0007669"/>
    <property type="project" value="UniProtKB-EC"/>
</dbReference>
<dbReference type="Pfam" id="PF02801">
    <property type="entry name" value="Ketoacyl-synt_C"/>
    <property type="match status" value="1"/>
</dbReference>
<dbReference type="Gene3D" id="3.40.366.10">
    <property type="entry name" value="Malonyl-Coenzyme A Acyl Carrier Protein, domain 2"/>
    <property type="match status" value="1"/>
</dbReference>
<dbReference type="InterPro" id="IPR029058">
    <property type="entry name" value="AB_hydrolase_fold"/>
</dbReference>
<dbReference type="PANTHER" id="PTHR43775">
    <property type="entry name" value="FATTY ACID SYNTHASE"/>
    <property type="match status" value="1"/>
</dbReference>
<evidence type="ECO:0000313" key="8">
    <source>
        <dbReference type="EMBL" id="WCZ33346.1"/>
    </source>
</evidence>
<dbReference type="InterPro" id="IPR016036">
    <property type="entry name" value="Malonyl_transacylase_ACP-bd"/>
</dbReference>
<dbReference type="EC" id="2.3.1.41" evidence="8"/>
<evidence type="ECO:0000256" key="2">
    <source>
        <dbReference type="ARBA" id="ARBA00022553"/>
    </source>
</evidence>
<evidence type="ECO:0000256" key="3">
    <source>
        <dbReference type="ARBA" id="ARBA00022679"/>
    </source>
</evidence>
<dbReference type="Pfam" id="PF00550">
    <property type="entry name" value="PP-binding"/>
    <property type="match status" value="1"/>
</dbReference>
<dbReference type="InterPro" id="IPR014030">
    <property type="entry name" value="Ketoacyl_synth_N"/>
</dbReference>
<feature type="compositionally biased region" description="Basic and acidic residues" evidence="5">
    <location>
        <begin position="82"/>
        <end position="94"/>
    </location>
</feature>
<dbReference type="SUPFAM" id="SSF52151">
    <property type="entry name" value="FabD/lysophospholipase-like"/>
    <property type="match status" value="1"/>
</dbReference>
<dbReference type="EMBL" id="CP063189">
    <property type="protein sequence ID" value="WCZ33346.1"/>
    <property type="molecule type" value="Genomic_DNA"/>
</dbReference>
<dbReference type="Gene3D" id="3.40.50.1820">
    <property type="entry name" value="alpha/beta hydrolase"/>
    <property type="match status" value="1"/>
</dbReference>
<feature type="domain" description="Ketosynthase family 3 (KS3)" evidence="7">
    <location>
        <begin position="97"/>
        <end position="520"/>
    </location>
</feature>
<evidence type="ECO:0000259" key="6">
    <source>
        <dbReference type="PROSITE" id="PS50075"/>
    </source>
</evidence>
<dbReference type="RefSeq" id="WP_022863519.1">
    <property type="nucleotide sequence ID" value="NZ_ATVG01000011.1"/>
</dbReference>